<feature type="binding site" description="in other chain" evidence="7">
    <location>
        <begin position="110"/>
        <end position="118"/>
    </location>
    <ligand>
        <name>5-phospho-alpha-D-ribose 1-diphosphate</name>
        <dbReference type="ChEBI" id="CHEBI:58017"/>
        <note>ligand shared between dimeric partners</note>
    </ligand>
</feature>
<evidence type="ECO:0000259" key="8">
    <source>
        <dbReference type="Pfam" id="PF00156"/>
    </source>
</evidence>
<dbReference type="Pfam" id="PF00156">
    <property type="entry name" value="Pribosyltran"/>
    <property type="match status" value="1"/>
</dbReference>
<comment type="subunit">
    <text evidence="7">Homodimer.</text>
</comment>
<comment type="caution">
    <text evidence="7">Lacks conserved residue(s) required for the propagation of feature annotation.</text>
</comment>
<comment type="pathway">
    <text evidence="1 7">Pyrimidine metabolism; UMP biosynthesis via de novo pathway; UMP from orotate: step 1/2.</text>
</comment>
<keyword evidence="6 7" id="KW-0665">Pyrimidine biosynthesis</keyword>
<dbReference type="InterPro" id="IPR006273">
    <property type="entry name" value="Orotate_PRibTrfase_bac"/>
</dbReference>
<keyword evidence="3 7" id="KW-0328">Glycosyltransferase</keyword>
<dbReference type="SUPFAM" id="SSF53271">
    <property type="entry name" value="PRTase-like"/>
    <property type="match status" value="1"/>
</dbReference>
<evidence type="ECO:0000313" key="9">
    <source>
        <dbReference type="EMBL" id="VVM07060.1"/>
    </source>
</evidence>
<reference evidence="9 10" key="1">
    <citation type="submission" date="2019-09" db="EMBL/GenBank/DDBJ databases">
        <authorList>
            <person name="Cremers G."/>
        </authorList>
    </citation>
    <scope>NUCLEOTIDE SEQUENCE [LARGE SCALE GENOMIC DNA]</scope>
    <source>
        <strain evidence="9">4A</strain>
    </source>
</reference>
<dbReference type="PANTHER" id="PTHR19278">
    <property type="entry name" value="OROTATE PHOSPHORIBOSYLTRANSFERASE"/>
    <property type="match status" value="1"/>
</dbReference>
<dbReference type="GO" id="GO:0044205">
    <property type="term" value="P:'de novo' UMP biosynthetic process"/>
    <property type="evidence" value="ECO:0007669"/>
    <property type="project" value="UniProtKB-UniRule"/>
</dbReference>
<sequence length="181" mass="19862">MDLLDQLRVTGALMEGHFLLRSGLHSRQFLQCALLLQHARLASEVCGVLAERVRDLSFPTVLSTALGGIPVGQELARHLDRRHIYTEKEGDRLFLQRFTIAPGEAILVAEDVVTTGGAVREVMQAARNAGGRIVAIACLVDRSPKPVDFGVPLFSLLRLPIEVFPADRLPEDLQNIPAVRP</sequence>
<feature type="binding site" description="in other chain" evidence="7">
    <location>
        <position position="88"/>
    </location>
    <ligand>
        <name>5-phospho-alpha-D-ribose 1-diphosphate</name>
        <dbReference type="ChEBI" id="CHEBI:58017"/>
        <note>ligand shared between dimeric partners</note>
    </ligand>
</feature>
<dbReference type="InterPro" id="IPR000836">
    <property type="entry name" value="PRTase_dom"/>
</dbReference>
<dbReference type="InterPro" id="IPR023031">
    <property type="entry name" value="OPRT"/>
</dbReference>
<dbReference type="OrthoDB" id="9783570at2"/>
<keyword evidence="4 7" id="KW-0808">Transferase</keyword>
<proteinExistence type="inferred from homology"/>
<dbReference type="GO" id="GO:0019856">
    <property type="term" value="P:pyrimidine nucleobase biosynthetic process"/>
    <property type="evidence" value="ECO:0007669"/>
    <property type="project" value="InterPro"/>
</dbReference>
<keyword evidence="5 7" id="KW-0460">Magnesium</keyword>
<dbReference type="CDD" id="cd06223">
    <property type="entry name" value="PRTases_typeI"/>
    <property type="match status" value="1"/>
</dbReference>
<name>A0A5E6MCW4_9BACT</name>
<dbReference type="NCBIfam" id="TIGR01367">
    <property type="entry name" value="pyrE_Therm"/>
    <property type="match status" value="1"/>
</dbReference>
<comment type="function">
    <text evidence="7">Catalyzes the transfer of a ribosyl phosphate group from 5-phosphoribose 1-diphosphate to orotate, leading to the formation of orotidine monophosphate (OMP).</text>
</comment>
<dbReference type="InterPro" id="IPR029057">
    <property type="entry name" value="PRTase-like"/>
</dbReference>
<feature type="binding site" evidence="7">
    <location>
        <position position="142"/>
    </location>
    <ligand>
        <name>orotate</name>
        <dbReference type="ChEBI" id="CHEBI:30839"/>
    </ligand>
</feature>
<organism evidence="9 10">
    <name type="scientific">Methylacidimicrobium tartarophylax</name>
    <dbReference type="NCBI Taxonomy" id="1041768"/>
    <lineage>
        <taxon>Bacteria</taxon>
        <taxon>Pseudomonadati</taxon>
        <taxon>Verrucomicrobiota</taxon>
        <taxon>Methylacidimicrobium</taxon>
    </lineage>
</organism>
<dbReference type="RefSeq" id="WP_142660366.1">
    <property type="nucleotide sequence ID" value="NZ_CABFVA020000080.1"/>
</dbReference>
<evidence type="ECO:0000256" key="7">
    <source>
        <dbReference type="HAMAP-Rule" id="MF_01208"/>
    </source>
</evidence>
<evidence type="ECO:0000256" key="2">
    <source>
        <dbReference type="ARBA" id="ARBA00011971"/>
    </source>
</evidence>
<protein>
    <recommendedName>
        <fullName evidence="2 7">Orotate phosphoribosyltransferase</fullName>
        <shortName evidence="7">OPRT</shortName>
        <shortName evidence="7">OPRTase</shortName>
        <ecNumber evidence="2 7">2.4.2.10</ecNumber>
    </recommendedName>
</protein>
<accession>A0A5E6MCW4</accession>
<evidence type="ECO:0000256" key="3">
    <source>
        <dbReference type="ARBA" id="ARBA00022676"/>
    </source>
</evidence>
<dbReference type="PANTHER" id="PTHR19278:SF9">
    <property type="entry name" value="URIDINE 5'-MONOPHOSPHATE SYNTHASE"/>
    <property type="match status" value="1"/>
</dbReference>
<gene>
    <name evidence="7 9" type="primary">pyrE</name>
    <name evidence="9" type="ORF">MAMT_01532</name>
</gene>
<evidence type="ECO:0000256" key="4">
    <source>
        <dbReference type="ARBA" id="ARBA00022679"/>
    </source>
</evidence>
<dbReference type="HAMAP" id="MF_01208">
    <property type="entry name" value="PyrE"/>
    <property type="match status" value="1"/>
</dbReference>
<feature type="domain" description="Phosphoribosyltransferase" evidence="8">
    <location>
        <begin position="35"/>
        <end position="143"/>
    </location>
</feature>
<evidence type="ECO:0000256" key="1">
    <source>
        <dbReference type="ARBA" id="ARBA00004889"/>
    </source>
</evidence>
<dbReference type="EC" id="2.4.2.10" evidence="2 7"/>
<evidence type="ECO:0000313" key="10">
    <source>
        <dbReference type="Proteomes" id="UP000334923"/>
    </source>
</evidence>
<dbReference type="AlphaFoldDB" id="A0A5E6MCW4"/>
<dbReference type="Proteomes" id="UP000334923">
    <property type="component" value="Unassembled WGS sequence"/>
</dbReference>
<keyword evidence="10" id="KW-1185">Reference proteome</keyword>
<evidence type="ECO:0000256" key="5">
    <source>
        <dbReference type="ARBA" id="ARBA00022842"/>
    </source>
</evidence>
<feature type="binding site" description="in other chain" evidence="7">
    <location>
        <position position="21"/>
    </location>
    <ligand>
        <name>5-phospho-alpha-D-ribose 1-diphosphate</name>
        <dbReference type="ChEBI" id="CHEBI:58017"/>
        <note>ligand shared between dimeric partners</note>
    </ligand>
</feature>
<dbReference type="GO" id="GO:0004588">
    <property type="term" value="F:orotate phosphoribosyltransferase activity"/>
    <property type="evidence" value="ECO:0007669"/>
    <property type="project" value="UniProtKB-UniRule"/>
</dbReference>
<dbReference type="UniPathway" id="UPA00070">
    <property type="reaction ID" value="UER00119"/>
</dbReference>
<comment type="cofactor">
    <cofactor evidence="7">
        <name>Mg(2+)</name>
        <dbReference type="ChEBI" id="CHEBI:18420"/>
    </cofactor>
</comment>
<dbReference type="GO" id="GO:0000287">
    <property type="term" value="F:magnesium ion binding"/>
    <property type="evidence" value="ECO:0007669"/>
    <property type="project" value="UniProtKB-UniRule"/>
</dbReference>
<feature type="binding site" evidence="7">
    <location>
        <position position="114"/>
    </location>
    <ligand>
        <name>orotate</name>
        <dbReference type="ChEBI" id="CHEBI:30839"/>
    </ligand>
</feature>
<comment type="similarity">
    <text evidence="7">Belongs to the purine/pyrimidine phosphoribosyltransferase family. PyrE subfamily.</text>
</comment>
<comment type="catalytic activity">
    <reaction evidence="7">
        <text>orotidine 5'-phosphate + diphosphate = orotate + 5-phospho-alpha-D-ribose 1-diphosphate</text>
        <dbReference type="Rhea" id="RHEA:10380"/>
        <dbReference type="ChEBI" id="CHEBI:30839"/>
        <dbReference type="ChEBI" id="CHEBI:33019"/>
        <dbReference type="ChEBI" id="CHEBI:57538"/>
        <dbReference type="ChEBI" id="CHEBI:58017"/>
        <dbReference type="EC" id="2.4.2.10"/>
    </reaction>
</comment>
<dbReference type="Gene3D" id="3.40.50.2020">
    <property type="match status" value="1"/>
</dbReference>
<dbReference type="EMBL" id="CABFVA020000080">
    <property type="protein sequence ID" value="VVM07060.1"/>
    <property type="molecule type" value="Genomic_DNA"/>
</dbReference>
<evidence type="ECO:0000256" key="6">
    <source>
        <dbReference type="ARBA" id="ARBA00022975"/>
    </source>
</evidence>